<comment type="similarity">
    <text evidence="1">Belongs to the ABC transporter superfamily.</text>
</comment>
<accession>A0A7W9DBI5</accession>
<dbReference type="RefSeq" id="WP_183642432.1">
    <property type="nucleotide sequence ID" value="NZ_JACHBL010000001.1"/>
</dbReference>
<reference evidence="6 7" key="1">
    <citation type="submission" date="2020-08" db="EMBL/GenBank/DDBJ databases">
        <title>Sequencing the genomes of 1000 actinobacteria strains.</title>
        <authorList>
            <person name="Klenk H.-P."/>
        </authorList>
    </citation>
    <scope>NUCLEOTIDE SEQUENCE [LARGE SCALE GENOMIC DNA]</scope>
    <source>
        <strain evidence="6 7">DSM 23694</strain>
    </source>
</reference>
<protein>
    <submittedName>
        <fullName evidence="6">ABC-type multidrug transport system ATPase subunit</fullName>
    </submittedName>
</protein>
<dbReference type="Proteomes" id="UP000523863">
    <property type="component" value="Unassembled WGS sequence"/>
</dbReference>
<evidence type="ECO:0000256" key="1">
    <source>
        <dbReference type="ARBA" id="ARBA00005417"/>
    </source>
</evidence>
<evidence type="ECO:0000259" key="5">
    <source>
        <dbReference type="PROSITE" id="PS50893"/>
    </source>
</evidence>
<gene>
    <name evidence="6" type="ORF">BKA12_001644</name>
</gene>
<dbReference type="EMBL" id="JACHBL010000001">
    <property type="protein sequence ID" value="MBB5598564.1"/>
    <property type="molecule type" value="Genomic_DNA"/>
</dbReference>
<evidence type="ECO:0000256" key="2">
    <source>
        <dbReference type="ARBA" id="ARBA00022448"/>
    </source>
</evidence>
<sequence length="320" mass="34307">MTTTDAPVAQHEGIRAAGLARAFGDVHAVKNIDFDAPMGQVTALVGPNGSGKTTLLLMLASLLQPDAGTITVNGKDPAKNLRAVRAQIGWMPDTLGVWEQLTVTEVLVMVGQLYGMTRGAAESRAADLLELVQLTELAKRPSGVLSRGQQQRLSLARALVHDPQILLLDEPASGLDPGARIDLRNLIRRLADTGRAVVISSHVLSELDEMADRAVFIADGRTVDVQSIMDAGAQSRRYALTALDDARLRTALEESGTEFGEVRRQQRLEFVVRCASEHDAAALLSRLVSAGIPITQFAPATGALEESYVNAMAKNVEERS</sequence>
<keyword evidence="3" id="KW-0547">Nucleotide-binding</keyword>
<comment type="caution">
    <text evidence="6">The sequence shown here is derived from an EMBL/GenBank/DDBJ whole genome shotgun (WGS) entry which is preliminary data.</text>
</comment>
<keyword evidence="4" id="KW-0067">ATP-binding</keyword>
<dbReference type="InterPro" id="IPR003439">
    <property type="entry name" value="ABC_transporter-like_ATP-bd"/>
</dbReference>
<dbReference type="Pfam" id="PF00005">
    <property type="entry name" value="ABC_tran"/>
    <property type="match status" value="1"/>
</dbReference>
<dbReference type="SUPFAM" id="SSF52540">
    <property type="entry name" value="P-loop containing nucleoside triphosphate hydrolases"/>
    <property type="match status" value="1"/>
</dbReference>
<proteinExistence type="inferred from homology"/>
<name>A0A7W9DBI5_9MICC</name>
<keyword evidence="2" id="KW-0813">Transport</keyword>
<dbReference type="PANTHER" id="PTHR43335:SF3">
    <property type="entry name" value="ABC TRANSPORTER"/>
    <property type="match status" value="1"/>
</dbReference>
<dbReference type="AlphaFoldDB" id="A0A7W9DBI5"/>
<dbReference type="InterPro" id="IPR027417">
    <property type="entry name" value="P-loop_NTPase"/>
</dbReference>
<feature type="domain" description="ABC transporter" evidence="5">
    <location>
        <begin position="14"/>
        <end position="244"/>
    </location>
</feature>
<evidence type="ECO:0000256" key="4">
    <source>
        <dbReference type="ARBA" id="ARBA00022840"/>
    </source>
</evidence>
<organism evidence="6 7">
    <name type="scientific">Neomicrococcus lactis</name>
    <dbReference type="NCBI Taxonomy" id="732241"/>
    <lineage>
        <taxon>Bacteria</taxon>
        <taxon>Bacillati</taxon>
        <taxon>Actinomycetota</taxon>
        <taxon>Actinomycetes</taxon>
        <taxon>Micrococcales</taxon>
        <taxon>Micrococcaceae</taxon>
        <taxon>Neomicrococcus</taxon>
    </lineage>
</organism>
<dbReference type="InterPro" id="IPR003593">
    <property type="entry name" value="AAA+_ATPase"/>
</dbReference>
<dbReference type="GO" id="GO:0005524">
    <property type="term" value="F:ATP binding"/>
    <property type="evidence" value="ECO:0007669"/>
    <property type="project" value="UniProtKB-KW"/>
</dbReference>
<evidence type="ECO:0000256" key="3">
    <source>
        <dbReference type="ARBA" id="ARBA00022741"/>
    </source>
</evidence>
<dbReference type="PROSITE" id="PS50893">
    <property type="entry name" value="ABC_TRANSPORTER_2"/>
    <property type="match status" value="1"/>
</dbReference>
<dbReference type="Gene3D" id="3.40.50.300">
    <property type="entry name" value="P-loop containing nucleotide triphosphate hydrolases"/>
    <property type="match status" value="1"/>
</dbReference>
<evidence type="ECO:0000313" key="7">
    <source>
        <dbReference type="Proteomes" id="UP000523863"/>
    </source>
</evidence>
<evidence type="ECO:0000313" key="6">
    <source>
        <dbReference type="EMBL" id="MBB5598564.1"/>
    </source>
</evidence>
<dbReference type="CDD" id="cd03230">
    <property type="entry name" value="ABC_DR_subfamily_A"/>
    <property type="match status" value="1"/>
</dbReference>
<dbReference type="GO" id="GO:0016887">
    <property type="term" value="F:ATP hydrolysis activity"/>
    <property type="evidence" value="ECO:0007669"/>
    <property type="project" value="InterPro"/>
</dbReference>
<dbReference type="PANTHER" id="PTHR43335">
    <property type="entry name" value="ABC TRANSPORTER, ATP-BINDING PROTEIN"/>
    <property type="match status" value="1"/>
</dbReference>
<dbReference type="SMART" id="SM00382">
    <property type="entry name" value="AAA"/>
    <property type="match status" value="1"/>
</dbReference>
<keyword evidence="7" id="KW-1185">Reference proteome</keyword>